<protein>
    <submittedName>
        <fullName evidence="2">Putative periplasmic protein</fullName>
    </submittedName>
</protein>
<sequence length="348" mass="41039">MNRKLLFLVFAILFLFNSSLYANVEYRYSYIPKKIYKNQLFPVTVLAMGIGESSRDLYFKFDIDSPHQPINDAVIVQNGEDCFYTFYFKNDQDSEFKLPLLFIKSKEADVILDEQYIDVSKIKKIKDFCGVIAADMKVKNYQASTFDDKSNLITISLEAYEANIENMKLKNYEQQDIEDIRRDNSKVEANFFIIIPSNKKNLKFRYFNTIKGQYITINIPIKVVETKLTTQLAPNPKDDNFEYIKKMTIISFIIIFLILALWKKDFLYLIIVVLLSIFLIKFYLPQPKVCIKENAKVRILPTDISRVSYVMRERRDEVTQLLNREGFIKIEYNNERVGWVDEKDICQN</sequence>
<accession>A0A1W1EKE8</accession>
<keyword evidence="1" id="KW-0472">Membrane</keyword>
<gene>
    <name evidence="2" type="ORF">MNB_SV-15-901</name>
</gene>
<dbReference type="AlphaFoldDB" id="A0A1W1EKE8"/>
<organism evidence="2">
    <name type="scientific">hydrothermal vent metagenome</name>
    <dbReference type="NCBI Taxonomy" id="652676"/>
    <lineage>
        <taxon>unclassified sequences</taxon>
        <taxon>metagenomes</taxon>
        <taxon>ecological metagenomes</taxon>
    </lineage>
</organism>
<reference evidence="2" key="1">
    <citation type="submission" date="2016-10" db="EMBL/GenBank/DDBJ databases">
        <authorList>
            <person name="de Groot N.N."/>
        </authorList>
    </citation>
    <scope>NUCLEOTIDE SEQUENCE</scope>
</reference>
<feature type="transmembrane region" description="Helical" evidence="1">
    <location>
        <begin position="266"/>
        <end position="284"/>
    </location>
</feature>
<evidence type="ECO:0000256" key="1">
    <source>
        <dbReference type="SAM" id="Phobius"/>
    </source>
</evidence>
<evidence type="ECO:0000313" key="2">
    <source>
        <dbReference type="EMBL" id="SHO81335.1"/>
    </source>
</evidence>
<dbReference type="EMBL" id="FRYL01000038">
    <property type="protein sequence ID" value="SHO81335.1"/>
    <property type="molecule type" value="Genomic_DNA"/>
</dbReference>
<feature type="transmembrane region" description="Helical" evidence="1">
    <location>
        <begin position="243"/>
        <end position="261"/>
    </location>
</feature>
<keyword evidence="1" id="KW-0812">Transmembrane</keyword>
<proteinExistence type="predicted"/>
<name>A0A1W1EKE8_9ZZZZ</name>
<keyword evidence="1" id="KW-1133">Transmembrane helix</keyword>